<dbReference type="Ensembl" id="ENSOTST00005069559.2">
    <property type="protein sequence ID" value="ENSOTSP00005063992.2"/>
    <property type="gene ID" value="ENSOTSG00005030592.2"/>
</dbReference>
<keyword evidence="5" id="KW-1185">Reference proteome</keyword>
<feature type="region of interest" description="Disordered" evidence="1">
    <location>
        <begin position="555"/>
        <end position="593"/>
    </location>
</feature>
<reference evidence="4" key="1">
    <citation type="submission" date="2025-08" db="UniProtKB">
        <authorList>
            <consortium name="Ensembl"/>
        </authorList>
    </citation>
    <scope>IDENTIFICATION</scope>
</reference>
<evidence type="ECO:0000313" key="5">
    <source>
        <dbReference type="Proteomes" id="UP000694402"/>
    </source>
</evidence>
<evidence type="ECO:0000259" key="2">
    <source>
        <dbReference type="Pfam" id="PF01612"/>
    </source>
</evidence>
<feature type="domain" description="3'-5' exonuclease" evidence="2">
    <location>
        <begin position="368"/>
        <end position="537"/>
    </location>
</feature>
<dbReference type="GO" id="GO:0006139">
    <property type="term" value="P:nucleobase-containing compound metabolic process"/>
    <property type="evidence" value="ECO:0007669"/>
    <property type="project" value="InterPro"/>
</dbReference>
<reference evidence="4" key="2">
    <citation type="submission" date="2025-09" db="UniProtKB">
        <authorList>
            <consortium name="Ensembl"/>
        </authorList>
    </citation>
    <scope>IDENTIFICATION</scope>
</reference>
<dbReference type="Gene3D" id="3.30.420.10">
    <property type="entry name" value="Ribonuclease H-like superfamily/Ribonuclease H"/>
    <property type="match status" value="1"/>
</dbReference>
<evidence type="ECO:0000256" key="1">
    <source>
        <dbReference type="SAM" id="MobiDB-lite"/>
    </source>
</evidence>
<dbReference type="InterPro" id="IPR036397">
    <property type="entry name" value="RNaseH_sf"/>
</dbReference>
<sequence length="838" mass="95085">MALREQLFDFWTRKELEPLRAVAFKGFSDFQTPLEDLLCVLEGCPGRQKGKATTMGHSILMEFERWRRTHPKVTLQAVPEVSKLGLQRRALSLLTDAQPSFMDPLIDIYQLGNLDRSILRLHIIKLQAVNCYREAALLSMKLELQNEVDMEEMCVPLILQDKLPMAESFVRGHPRLEERMVTLLDSWCHPDFSIAQLRRQFPRLSLSKHQTDQIQPKMLSKQVFRLMEKFNIDPGLCPNSVYKRKSDSMRFLMYKRFVESTVADDPELQIQLVELMVKYGGMVNAAQWSLHYGLPKDRLPFGVWDTQESLPASLREVSKGCNAESWDPSQAHRDRFYQLPITRDHVHFLETLEGLQCCRDTVLQPGCIVGVDMEWRAGFGAVSPQQRVALIQLAVPGQVFLLDLCAHGFSQHNITVTFIRSLFSATTVLKLGYGMAGDLKCLLATWAQFSEEPLKMEGVLDLLNVHQQVHGGPRGVLVGEGPAEKGLSLLVQQVLGKPLDKMEQLSNWERRPLRTSQLRYAAVDAYCLLDVYSALSRDPASFGLPQDLCSISSLQTEKSKEEKKRKEEKKKQARRRGKSPQLGEDSQSPLPPRMAPQQLRVVCDNMLQGLGRYLRCLGVDVVLLENTDDHRVAAQLAQEDGRVILTCGQPYQTLKSQVGEGRCIALDCSEKARDQAVRVLKHFNVQPTQSDIFSRCQVCNSDQYLKMPRENMTRLLKERGTFPVPSSDTFCSCGTNIFYSVRAPRYSPHCRWAPLSDLDSSTLTFPRGAVLQLHTVPPGLLPRIPFFFICTGCGKIFWEGSHFSRVLSQFQEVLCITEDTEDTLSFSTQQDRPLTSDC</sequence>
<dbReference type="InterPro" id="IPR002782">
    <property type="entry name" value="Mut7-C_RNAse_dom"/>
</dbReference>
<dbReference type="GeneTree" id="ENSGT00390000006843"/>
<dbReference type="AlphaFoldDB" id="A0A8C8HEI7"/>
<feature type="compositionally biased region" description="Basic residues" evidence="1">
    <location>
        <begin position="566"/>
        <end position="578"/>
    </location>
</feature>
<evidence type="ECO:0008006" key="6">
    <source>
        <dbReference type="Google" id="ProtNLM"/>
    </source>
</evidence>
<dbReference type="InterPro" id="IPR052408">
    <property type="entry name" value="Exonuclease_MUT-7-like"/>
</dbReference>
<protein>
    <recommendedName>
        <fullName evidence="6">3'-5' exonuclease domain-containing protein</fullName>
    </recommendedName>
</protein>
<dbReference type="GO" id="GO:0008408">
    <property type="term" value="F:3'-5' exonuclease activity"/>
    <property type="evidence" value="ECO:0007669"/>
    <property type="project" value="InterPro"/>
</dbReference>
<name>A0A8C8HEI7_ONCTS</name>
<dbReference type="SUPFAM" id="SSF53098">
    <property type="entry name" value="Ribonuclease H-like"/>
    <property type="match status" value="1"/>
</dbReference>
<dbReference type="InterPro" id="IPR012337">
    <property type="entry name" value="RNaseH-like_sf"/>
</dbReference>
<dbReference type="GO" id="GO:0003676">
    <property type="term" value="F:nucleic acid binding"/>
    <property type="evidence" value="ECO:0007669"/>
    <property type="project" value="InterPro"/>
</dbReference>
<gene>
    <name evidence="4" type="primary">LOC112257381</name>
</gene>
<dbReference type="Proteomes" id="UP000694402">
    <property type="component" value="Unassembled WGS sequence"/>
</dbReference>
<feature type="domain" description="Mut7-C RNAse" evidence="3">
    <location>
        <begin position="600"/>
        <end position="716"/>
    </location>
</feature>
<evidence type="ECO:0000313" key="4">
    <source>
        <dbReference type="Ensembl" id="ENSOTSP00005063992.2"/>
    </source>
</evidence>
<evidence type="ECO:0000259" key="3">
    <source>
        <dbReference type="Pfam" id="PF01927"/>
    </source>
</evidence>
<dbReference type="InterPro" id="IPR002562">
    <property type="entry name" value="3'-5'_exonuclease_dom"/>
</dbReference>
<dbReference type="PANTHER" id="PTHR47765:SF2">
    <property type="entry name" value="EXONUCLEASE MUT-7 HOMOLOG"/>
    <property type="match status" value="1"/>
</dbReference>
<organism evidence="4 5">
    <name type="scientific">Oncorhynchus tshawytscha</name>
    <name type="common">Chinook salmon</name>
    <name type="synonym">Salmo tshawytscha</name>
    <dbReference type="NCBI Taxonomy" id="74940"/>
    <lineage>
        <taxon>Eukaryota</taxon>
        <taxon>Metazoa</taxon>
        <taxon>Chordata</taxon>
        <taxon>Craniata</taxon>
        <taxon>Vertebrata</taxon>
        <taxon>Euteleostomi</taxon>
        <taxon>Actinopterygii</taxon>
        <taxon>Neopterygii</taxon>
        <taxon>Teleostei</taxon>
        <taxon>Protacanthopterygii</taxon>
        <taxon>Salmoniformes</taxon>
        <taxon>Salmonidae</taxon>
        <taxon>Salmoninae</taxon>
        <taxon>Oncorhynchus</taxon>
    </lineage>
</organism>
<feature type="domain" description="Mut7-C RNAse" evidence="3">
    <location>
        <begin position="775"/>
        <end position="807"/>
    </location>
</feature>
<dbReference type="Pfam" id="PF01612">
    <property type="entry name" value="DNA_pol_A_exo1"/>
    <property type="match status" value="1"/>
</dbReference>
<dbReference type="PANTHER" id="PTHR47765">
    <property type="entry name" value="3'-5' EXONUCLEASE DOMAIN-CONTAINING PROTEIN"/>
    <property type="match status" value="1"/>
</dbReference>
<accession>A0A8C8HEI7</accession>
<proteinExistence type="predicted"/>
<dbReference type="Pfam" id="PF01927">
    <property type="entry name" value="Mut7-C"/>
    <property type="match status" value="2"/>
</dbReference>